<evidence type="ECO:0000256" key="3">
    <source>
        <dbReference type="ARBA" id="ARBA00022989"/>
    </source>
</evidence>
<dbReference type="InParanoid" id="L0HED8"/>
<dbReference type="Proteomes" id="UP000010824">
    <property type="component" value="Chromosome"/>
</dbReference>
<dbReference type="AlphaFoldDB" id="L0HED8"/>
<keyword evidence="3 5" id="KW-1133">Transmembrane helix</keyword>
<evidence type="ECO:0000256" key="2">
    <source>
        <dbReference type="ARBA" id="ARBA00022692"/>
    </source>
</evidence>
<dbReference type="RefSeq" id="WP_015285110.1">
    <property type="nucleotide sequence ID" value="NC_019943.1"/>
</dbReference>
<organism evidence="6 7">
    <name type="scientific">Methanoregula formicica (strain DSM 22288 / NBRC 105244 / SMSP)</name>
    <dbReference type="NCBI Taxonomy" id="593750"/>
    <lineage>
        <taxon>Archaea</taxon>
        <taxon>Methanobacteriati</taxon>
        <taxon>Methanobacteriota</taxon>
        <taxon>Stenosarchaea group</taxon>
        <taxon>Methanomicrobia</taxon>
        <taxon>Methanomicrobiales</taxon>
        <taxon>Methanoregulaceae</taxon>
        <taxon>Methanoregula</taxon>
    </lineage>
</organism>
<feature type="transmembrane region" description="Helical" evidence="5">
    <location>
        <begin position="205"/>
        <end position="226"/>
    </location>
</feature>
<name>L0HED8_METFS</name>
<dbReference type="OrthoDB" id="293340at2157"/>
<feature type="transmembrane region" description="Helical" evidence="5">
    <location>
        <begin position="80"/>
        <end position="113"/>
    </location>
</feature>
<dbReference type="EMBL" id="CP003167">
    <property type="protein sequence ID" value="AGB02146.1"/>
    <property type="molecule type" value="Genomic_DNA"/>
</dbReference>
<dbReference type="InterPro" id="IPR000537">
    <property type="entry name" value="UbiA_prenyltransferase"/>
</dbReference>
<gene>
    <name evidence="6" type="ordered locus">Metfor_1098</name>
</gene>
<feature type="transmembrane region" description="Helical" evidence="5">
    <location>
        <begin position="232"/>
        <end position="251"/>
    </location>
</feature>
<dbReference type="HOGENOM" id="CLU_077871_1_0_2"/>
<proteinExistence type="predicted"/>
<reference evidence="6 7" key="2">
    <citation type="journal article" date="2014" name="Genome Announc.">
        <title>Complete Genome Sequence of Methanoregula formicica SMSPT, a Mesophilic Hydrogenotrophic Methanogen Isolated from a Methanogenic Upflow Anaerobic Sludge Blanket Reactor.</title>
        <authorList>
            <person name="Yamamoto K."/>
            <person name="Tamaki H."/>
            <person name="Cadillo-Quiroz H."/>
            <person name="Imachi H."/>
            <person name="Kyrpides N."/>
            <person name="Woyke T."/>
            <person name="Goodwin L."/>
            <person name="Zinder S.H."/>
            <person name="Kamagata Y."/>
            <person name="Liu W.T."/>
        </authorList>
    </citation>
    <scope>NUCLEOTIDE SEQUENCE [LARGE SCALE GENOMIC DNA]</scope>
    <source>
        <strain evidence="7">DSM 22288 / NBRC 105244 / SMSP</strain>
    </source>
</reference>
<protein>
    <submittedName>
        <fullName evidence="6">1,4-dihydroxy-2-naphthoate octaprenyltransferase</fullName>
    </submittedName>
</protein>
<feature type="transmembrane region" description="Helical" evidence="5">
    <location>
        <begin position="133"/>
        <end position="166"/>
    </location>
</feature>
<dbReference type="Pfam" id="PF01040">
    <property type="entry name" value="UbiA"/>
    <property type="match status" value="1"/>
</dbReference>
<evidence type="ECO:0000256" key="1">
    <source>
        <dbReference type="ARBA" id="ARBA00004651"/>
    </source>
</evidence>
<reference evidence="7" key="1">
    <citation type="submission" date="2011-12" db="EMBL/GenBank/DDBJ databases">
        <title>Complete sequence of Methanoregula formicicum SMSP.</title>
        <authorList>
            <person name="Lucas S."/>
            <person name="Han J."/>
            <person name="Lapidus A."/>
            <person name="Cheng J.-F."/>
            <person name="Goodwin L."/>
            <person name="Pitluck S."/>
            <person name="Peters L."/>
            <person name="Ovchinnikova G."/>
            <person name="Teshima H."/>
            <person name="Detter J.C."/>
            <person name="Han C."/>
            <person name="Tapia R."/>
            <person name="Land M."/>
            <person name="Hauser L."/>
            <person name="Kyrpides N."/>
            <person name="Ivanova N."/>
            <person name="Pagani I."/>
            <person name="Imachi H."/>
            <person name="Tamaki H."/>
            <person name="Sekiguchi Y."/>
            <person name="Kamagata Y."/>
            <person name="Cadillo-Quiroz H."/>
            <person name="Zinder S."/>
            <person name="Liu W.-T."/>
            <person name="Woyke T."/>
        </authorList>
    </citation>
    <scope>NUCLEOTIDE SEQUENCE [LARGE SCALE GENOMIC DNA]</scope>
    <source>
        <strain evidence="7">DSM 22288 / NBRC 105244 / SMSP</strain>
    </source>
</reference>
<accession>L0HED8</accession>
<dbReference type="KEGG" id="mfo:Metfor_1098"/>
<dbReference type="eggNOG" id="arCOG00481">
    <property type="taxonomic scope" value="Archaea"/>
</dbReference>
<dbReference type="GO" id="GO:0016765">
    <property type="term" value="F:transferase activity, transferring alkyl or aryl (other than methyl) groups"/>
    <property type="evidence" value="ECO:0007669"/>
    <property type="project" value="InterPro"/>
</dbReference>
<evidence type="ECO:0000256" key="4">
    <source>
        <dbReference type="ARBA" id="ARBA00023136"/>
    </source>
</evidence>
<evidence type="ECO:0000256" key="5">
    <source>
        <dbReference type="SAM" id="Phobius"/>
    </source>
</evidence>
<dbReference type="NCBIfam" id="NF010117">
    <property type="entry name" value="PRK13591.1"/>
    <property type="match status" value="1"/>
</dbReference>
<dbReference type="GeneID" id="14310411"/>
<evidence type="ECO:0000313" key="7">
    <source>
        <dbReference type="Proteomes" id="UP000010824"/>
    </source>
</evidence>
<comment type="subcellular location">
    <subcellularLocation>
        <location evidence="1">Cell membrane</location>
        <topology evidence="1">Multi-pass membrane protein</topology>
    </subcellularLocation>
</comment>
<keyword evidence="7" id="KW-1185">Reference proteome</keyword>
<evidence type="ECO:0000313" key="6">
    <source>
        <dbReference type="EMBL" id="AGB02146.1"/>
    </source>
</evidence>
<keyword evidence="6" id="KW-0808">Transferase</keyword>
<keyword evidence="2 5" id="KW-0812">Transmembrane</keyword>
<dbReference type="GO" id="GO:0005886">
    <property type="term" value="C:plasma membrane"/>
    <property type="evidence" value="ECO:0007669"/>
    <property type="project" value="UniProtKB-SubCell"/>
</dbReference>
<keyword evidence="4 5" id="KW-0472">Membrane</keyword>
<sequence precursor="true">MLIVNTPTLKLLNSSTVVAISAAFRLHIAFLLAGIATRFLPYIAFGLIMYATYTLDRALECKEDAINKSELCGANRKIGLAACILAFLAGTVLLFLDGIYLAPFVPFVIGYFYSRGFRLGPVQLKLKGSLGGKNIIVGITWAATIALIVGQWCSNLMTIGIILLFFSLKVFITSCVNDFKDVKGDIIAGVRTLPAYLGEKTTKKILLAVLAAMYTVMGFAVFFGVIRDEWVILLFSLAVTIAFLVVYSPAFENSPSVFYRKMRELAISWESILSVGVRACLPG</sequence>
<dbReference type="STRING" id="593750.Metfor_1098"/>